<dbReference type="SUPFAM" id="SSF140383">
    <property type="entry name" value="BSD domain-like"/>
    <property type="match status" value="1"/>
</dbReference>
<dbReference type="InterPro" id="IPR005607">
    <property type="entry name" value="BSD_dom"/>
</dbReference>
<evidence type="ECO:0000256" key="1">
    <source>
        <dbReference type="SAM" id="MobiDB-lite"/>
    </source>
</evidence>
<dbReference type="Proteomes" id="UP001642360">
    <property type="component" value="Unassembled WGS sequence"/>
</dbReference>
<evidence type="ECO:0000313" key="3">
    <source>
        <dbReference type="EMBL" id="CAK9136481.1"/>
    </source>
</evidence>
<feature type="region of interest" description="Disordered" evidence="1">
    <location>
        <begin position="63"/>
        <end position="84"/>
    </location>
</feature>
<proteinExistence type="predicted"/>
<name>A0ABC8QW62_9AQUA</name>
<feature type="compositionally biased region" description="Polar residues" evidence="1">
    <location>
        <begin position="1"/>
        <end position="20"/>
    </location>
</feature>
<dbReference type="EMBL" id="CAUOFW020000757">
    <property type="protein sequence ID" value="CAK9136481.1"/>
    <property type="molecule type" value="Genomic_DNA"/>
</dbReference>
<protein>
    <recommendedName>
        <fullName evidence="2">BSD domain-containing protein</fullName>
    </recommendedName>
</protein>
<feature type="compositionally biased region" description="Acidic residues" evidence="1">
    <location>
        <begin position="321"/>
        <end position="334"/>
    </location>
</feature>
<dbReference type="PANTHER" id="PTHR31923:SF9">
    <property type="entry name" value="BSD DOMAIN-CONTAINING PROTEIN"/>
    <property type="match status" value="1"/>
</dbReference>
<gene>
    <name evidence="3" type="ORF">ILEXP_LOCUS3458</name>
</gene>
<feature type="domain" description="BSD" evidence="2">
    <location>
        <begin position="161"/>
        <end position="212"/>
    </location>
</feature>
<organism evidence="3 4">
    <name type="scientific">Ilex paraguariensis</name>
    <name type="common">yerba mate</name>
    <dbReference type="NCBI Taxonomy" id="185542"/>
    <lineage>
        <taxon>Eukaryota</taxon>
        <taxon>Viridiplantae</taxon>
        <taxon>Streptophyta</taxon>
        <taxon>Embryophyta</taxon>
        <taxon>Tracheophyta</taxon>
        <taxon>Spermatophyta</taxon>
        <taxon>Magnoliopsida</taxon>
        <taxon>eudicotyledons</taxon>
        <taxon>Gunneridae</taxon>
        <taxon>Pentapetalae</taxon>
        <taxon>asterids</taxon>
        <taxon>campanulids</taxon>
        <taxon>Aquifoliales</taxon>
        <taxon>Aquifoliaceae</taxon>
        <taxon>Ilex</taxon>
    </lineage>
</organism>
<dbReference type="AlphaFoldDB" id="A0ABC8QW62"/>
<comment type="caution">
    <text evidence="3">The sequence shown here is derived from an EMBL/GenBank/DDBJ whole genome shotgun (WGS) entry which is preliminary data.</text>
</comment>
<dbReference type="SMART" id="SM00751">
    <property type="entry name" value="BSD"/>
    <property type="match status" value="1"/>
</dbReference>
<feature type="region of interest" description="Disordered" evidence="1">
    <location>
        <begin position="321"/>
        <end position="401"/>
    </location>
</feature>
<evidence type="ECO:0000259" key="2">
    <source>
        <dbReference type="SMART" id="SM00751"/>
    </source>
</evidence>
<sequence length="401" mass="44248">MSSWLSFSLPNPFQSDNQNPSSPPEDTKPLSPNHNPPPHSSGVKDDLSVLSQTLTHHLRGVAAFLAPPPPSHSTTAASDDEKVSSSQTILGIKSDLVEIGVVSRRVFRSCLRIRLCLRSLGDEAESDEDDDMVGIADEVVDFVMQISLRPECWTDFPLSLPNDFSMSNVQRDHAATIEHLVPSLAALRHKLCNDLSDEQFWMVYFILLLPRLNENDSKLLATPEIVEARETLLQKLLNKKNAVMKASENSEAVNTFPDGGIIYSTQEDECPSQQKDVLAEVVNALQETEIDDHGNTEQWLEDEDVETCTSVDARKLPASEDDVSFSDLEDDDNDFSGKLSSFRPAQSNKASSPGEWVQLRDAQGGLQKAGQSSSQEKDSEGEESNDWLTIDNVDSDSYATV</sequence>
<dbReference type="PANTHER" id="PTHR31923">
    <property type="entry name" value="BSD DOMAIN-CONTAINING PROTEIN"/>
    <property type="match status" value="1"/>
</dbReference>
<keyword evidence="4" id="KW-1185">Reference proteome</keyword>
<evidence type="ECO:0000313" key="4">
    <source>
        <dbReference type="Proteomes" id="UP001642360"/>
    </source>
</evidence>
<accession>A0ABC8QW62</accession>
<dbReference type="Pfam" id="PF03909">
    <property type="entry name" value="BSD"/>
    <property type="match status" value="1"/>
</dbReference>
<dbReference type="InterPro" id="IPR035925">
    <property type="entry name" value="BSD_dom_sf"/>
</dbReference>
<feature type="region of interest" description="Disordered" evidence="1">
    <location>
        <begin position="1"/>
        <end position="45"/>
    </location>
</feature>
<reference evidence="3 4" key="1">
    <citation type="submission" date="2024-02" db="EMBL/GenBank/DDBJ databases">
        <authorList>
            <person name="Vignale AGUSTIN F."/>
            <person name="Sosa J E."/>
            <person name="Modenutti C."/>
        </authorList>
    </citation>
    <scope>NUCLEOTIDE SEQUENCE [LARGE SCALE GENOMIC DNA]</scope>
</reference>